<dbReference type="Ensembl" id="ENSMMUT00000091393.1">
    <property type="protein sequence ID" value="ENSMMUP00000078741.1"/>
    <property type="gene ID" value="ENSMMUG00000049662.1"/>
</dbReference>
<evidence type="ECO:0000313" key="1">
    <source>
        <dbReference type="Ensembl" id="ENSMMUP00000078741.1"/>
    </source>
</evidence>
<dbReference type="PANTHER" id="PTHR46254">
    <property type="entry name" value="PROTEIN GVQW1-RELATED"/>
    <property type="match status" value="1"/>
</dbReference>
<proteinExistence type="predicted"/>
<dbReference type="PANTHER" id="PTHR46254:SF3">
    <property type="entry name" value="SECRETED PROTEIN"/>
    <property type="match status" value="1"/>
</dbReference>
<protein>
    <submittedName>
        <fullName evidence="1">Uncharacterized protein</fullName>
    </submittedName>
</protein>
<dbReference type="VEuPathDB" id="HostDB:ENSMMUG00000049662"/>
<accession>A0A5F8AP90</accession>
<evidence type="ECO:0000313" key="2">
    <source>
        <dbReference type="Proteomes" id="UP000006718"/>
    </source>
</evidence>
<dbReference type="GeneTree" id="ENSGT00940000161627"/>
<sequence>SPTGLWLLAPELQASHCPLPRRGWIPGQGSSPIQRVPHFISSQLGGGRNGIFCFFLRQGLTLSPRLQCRGTIDPLQPPPPGFKRFSCLSPPSSWDYRHVPPHLANFCIFCKDRVSPCCPGWSRTPGLR</sequence>
<keyword evidence="2" id="KW-1185">Reference proteome</keyword>
<name>A0A5F8AP90_MACMU</name>
<reference evidence="2" key="1">
    <citation type="journal article" date="2007" name="Science">
        <title>Evolutionary and biomedical insights from the rhesus macaque genome.</title>
        <authorList>
            <person name="Gibbs R.A."/>
            <person name="Rogers J."/>
            <person name="Katze M.G."/>
            <person name="Bumgarner R."/>
            <person name="Weinstock G.M."/>
            <person name="Mardis E.R."/>
            <person name="Remington K.A."/>
            <person name="Strausberg R.L."/>
            <person name="Venter J.C."/>
            <person name="Wilson R.K."/>
            <person name="Batzer M.A."/>
            <person name="Bustamante C.D."/>
            <person name="Eichler E.E."/>
            <person name="Hahn M.W."/>
            <person name="Hardison R.C."/>
            <person name="Makova K.D."/>
            <person name="Miller W."/>
            <person name="Milosavljevic A."/>
            <person name="Palermo R.E."/>
            <person name="Siepel A."/>
            <person name="Sikela J.M."/>
            <person name="Attaway T."/>
            <person name="Bell S."/>
            <person name="Bernard K.E."/>
            <person name="Buhay C.J."/>
            <person name="Chandrabose M.N."/>
            <person name="Dao M."/>
            <person name="Davis C."/>
            <person name="Delehaunty K.D."/>
            <person name="Ding Y."/>
            <person name="Dinh H.H."/>
            <person name="Dugan-Rocha S."/>
            <person name="Fulton L.A."/>
            <person name="Gabisi R.A."/>
            <person name="Garner T.T."/>
            <person name="Godfrey J."/>
            <person name="Hawes A.C."/>
            <person name="Hernandez J."/>
            <person name="Hines S."/>
            <person name="Holder M."/>
            <person name="Hume J."/>
            <person name="Jhangiani S.N."/>
            <person name="Joshi V."/>
            <person name="Khan Z.M."/>
            <person name="Kirkness E.F."/>
            <person name="Cree A."/>
            <person name="Fowler R.G."/>
            <person name="Lee S."/>
            <person name="Lewis L.R."/>
            <person name="Li Z."/>
            <person name="Liu Y.-S."/>
            <person name="Moore S.M."/>
            <person name="Muzny D."/>
            <person name="Nazareth L.V."/>
            <person name="Ngo D.N."/>
            <person name="Okwuonu G.O."/>
            <person name="Pai G."/>
            <person name="Parker D."/>
            <person name="Paul H.A."/>
            <person name="Pfannkoch C."/>
            <person name="Pohl C.S."/>
            <person name="Rogers Y.-H.C."/>
            <person name="Ruiz S.J."/>
            <person name="Sabo A."/>
            <person name="Santibanez J."/>
            <person name="Schneider B.W."/>
            <person name="Smith S.M."/>
            <person name="Sodergren E."/>
            <person name="Svatek A.F."/>
            <person name="Utterback T.R."/>
            <person name="Vattathil S."/>
            <person name="Warren W."/>
            <person name="White C.S."/>
            <person name="Chinwalla A.T."/>
            <person name="Feng Y."/>
            <person name="Halpern A.L."/>
            <person name="Hillier L.W."/>
            <person name="Huang X."/>
            <person name="Minx P."/>
            <person name="Nelson J.O."/>
            <person name="Pepin K.H."/>
            <person name="Qin X."/>
            <person name="Sutton G.G."/>
            <person name="Venter E."/>
            <person name="Walenz B.P."/>
            <person name="Wallis J.W."/>
            <person name="Worley K.C."/>
            <person name="Yang S.-P."/>
            <person name="Jones S.M."/>
            <person name="Marra M.A."/>
            <person name="Rocchi M."/>
            <person name="Schein J.E."/>
            <person name="Baertsch R."/>
            <person name="Clarke L."/>
            <person name="Csuros M."/>
            <person name="Glasscock J."/>
            <person name="Harris R.A."/>
            <person name="Havlak P."/>
            <person name="Jackson A.R."/>
            <person name="Jiang H."/>
            <person name="Liu Y."/>
            <person name="Messina D.N."/>
            <person name="Shen Y."/>
            <person name="Song H.X.-Z."/>
            <person name="Wylie T."/>
            <person name="Zhang L."/>
            <person name="Birney E."/>
            <person name="Han K."/>
            <person name="Konkel M.K."/>
            <person name="Lee J."/>
            <person name="Smit A.F.A."/>
            <person name="Ullmer B."/>
            <person name="Wang H."/>
            <person name="Xing J."/>
            <person name="Burhans R."/>
            <person name="Cheng Z."/>
            <person name="Karro J.E."/>
            <person name="Ma J."/>
            <person name="Raney B."/>
            <person name="She X."/>
            <person name="Cox M.J."/>
            <person name="Demuth J.P."/>
            <person name="Dumas L.J."/>
            <person name="Han S.-G."/>
            <person name="Hopkins J."/>
            <person name="Karimpour-Fard A."/>
            <person name="Kim Y.H."/>
            <person name="Pollack J.R."/>
            <person name="Vinar T."/>
            <person name="Addo-Quaye C."/>
            <person name="Degenhardt J."/>
            <person name="Denby A."/>
            <person name="Hubisz M.J."/>
            <person name="Indap A."/>
            <person name="Kosiol C."/>
            <person name="Lahn B.T."/>
            <person name="Lawson H.A."/>
            <person name="Marklein A."/>
            <person name="Nielsen R."/>
            <person name="Vallender E.J."/>
            <person name="Clark A.G."/>
            <person name="Ferguson B."/>
            <person name="Hernandez R.D."/>
            <person name="Hirani K."/>
            <person name="Kehrer-Sawatzki H."/>
            <person name="Kolb J."/>
            <person name="Patil S."/>
            <person name="Pu L.-L."/>
            <person name="Ren Y."/>
            <person name="Smith D.G."/>
            <person name="Wheeler D.A."/>
            <person name="Schenck I."/>
            <person name="Ball E.V."/>
            <person name="Chen R."/>
            <person name="Cooper D.N."/>
            <person name="Giardine B."/>
            <person name="Hsu F."/>
            <person name="Kent W.J."/>
            <person name="Lesk A."/>
            <person name="Nelson D.L."/>
            <person name="O'brien W.E."/>
            <person name="Pruefer K."/>
            <person name="Stenson P.D."/>
            <person name="Wallace J.C."/>
            <person name="Ke H."/>
            <person name="Liu X.-M."/>
            <person name="Wang P."/>
            <person name="Xiang A.P."/>
            <person name="Yang F."/>
            <person name="Barber G.P."/>
            <person name="Haussler D."/>
            <person name="Karolchik D."/>
            <person name="Kern A.D."/>
            <person name="Kuhn R.M."/>
            <person name="Smith K.E."/>
            <person name="Zwieg A.S."/>
        </authorList>
    </citation>
    <scope>NUCLEOTIDE SEQUENCE [LARGE SCALE GENOMIC DNA]</scope>
    <source>
        <strain evidence="2">17573</strain>
    </source>
</reference>
<reference evidence="1" key="4">
    <citation type="submission" date="2025-09" db="UniProtKB">
        <authorList>
            <consortium name="Ensembl"/>
        </authorList>
    </citation>
    <scope>IDENTIFICATION</scope>
    <source>
        <strain evidence="1">17573</strain>
    </source>
</reference>
<organism evidence="1 2">
    <name type="scientific">Macaca mulatta</name>
    <name type="common">Rhesus macaque</name>
    <dbReference type="NCBI Taxonomy" id="9544"/>
    <lineage>
        <taxon>Eukaryota</taxon>
        <taxon>Metazoa</taxon>
        <taxon>Chordata</taxon>
        <taxon>Craniata</taxon>
        <taxon>Vertebrata</taxon>
        <taxon>Euteleostomi</taxon>
        <taxon>Mammalia</taxon>
        <taxon>Eutheria</taxon>
        <taxon>Euarchontoglires</taxon>
        <taxon>Primates</taxon>
        <taxon>Haplorrhini</taxon>
        <taxon>Catarrhini</taxon>
        <taxon>Cercopithecidae</taxon>
        <taxon>Cercopithecinae</taxon>
        <taxon>Macaca</taxon>
    </lineage>
</organism>
<dbReference type="AlphaFoldDB" id="A0A5F8AP90"/>
<dbReference type="Proteomes" id="UP000006718">
    <property type="component" value="Chromosome 12"/>
</dbReference>
<reference evidence="1" key="3">
    <citation type="submission" date="2025-08" db="UniProtKB">
        <authorList>
            <consortium name="Ensembl"/>
        </authorList>
    </citation>
    <scope>IDENTIFICATION</scope>
    <source>
        <strain evidence="1">17573</strain>
    </source>
</reference>
<reference evidence="1" key="2">
    <citation type="submission" date="2019-01" db="EMBL/GenBank/DDBJ databases">
        <authorList>
            <person name="Graves T."/>
            <person name="Eichler E.E."/>
            <person name="Wilson R.K."/>
        </authorList>
    </citation>
    <scope>NUCLEOTIDE SEQUENCE [LARGE SCALE GENOMIC DNA]</scope>
    <source>
        <strain evidence="1">17573</strain>
    </source>
</reference>
<dbReference type="InParanoid" id="A0A5F8AP90"/>